<evidence type="ECO:0000256" key="5">
    <source>
        <dbReference type="ARBA" id="ARBA00022803"/>
    </source>
</evidence>
<evidence type="ECO:0000256" key="3">
    <source>
        <dbReference type="ARBA" id="ARBA00019387"/>
    </source>
</evidence>
<feature type="domain" description="C2H2-type" evidence="7">
    <location>
        <begin position="414"/>
        <end position="439"/>
    </location>
</feature>
<dbReference type="WBParaSite" id="TCONS_00004587.p1">
    <property type="protein sequence ID" value="TCONS_00004587.p1"/>
    <property type="gene ID" value="XLOC_002270"/>
</dbReference>
<dbReference type="InterPro" id="IPR011990">
    <property type="entry name" value="TPR-like_helical_dom_sf"/>
</dbReference>
<keyword evidence="8" id="KW-1185">Reference proteome</keyword>
<dbReference type="GO" id="GO:0120170">
    <property type="term" value="F:intraciliary transport particle B binding"/>
    <property type="evidence" value="ECO:0007669"/>
    <property type="project" value="TreeGrafter"/>
</dbReference>
<proteinExistence type="inferred from homology"/>
<evidence type="ECO:0000256" key="2">
    <source>
        <dbReference type="ARBA" id="ARBA00007834"/>
    </source>
</evidence>
<dbReference type="AlphaFoldDB" id="A0AAF5CZV5"/>
<evidence type="ECO:0000313" key="8">
    <source>
        <dbReference type="Proteomes" id="UP000035681"/>
    </source>
</evidence>
<accession>A0AAF5CZV5</accession>
<keyword evidence="4" id="KW-0677">Repeat</keyword>
<evidence type="ECO:0000259" key="7">
    <source>
        <dbReference type="SMART" id="SM00355"/>
    </source>
</evidence>
<dbReference type="GO" id="GO:0036064">
    <property type="term" value="C:ciliary basal body"/>
    <property type="evidence" value="ECO:0007669"/>
    <property type="project" value="TreeGrafter"/>
</dbReference>
<dbReference type="Pfam" id="PF14559">
    <property type="entry name" value="TPR_19"/>
    <property type="match status" value="1"/>
</dbReference>
<evidence type="ECO:0000256" key="4">
    <source>
        <dbReference type="ARBA" id="ARBA00022737"/>
    </source>
</evidence>
<dbReference type="GO" id="GO:0030992">
    <property type="term" value="C:intraciliary transport particle B"/>
    <property type="evidence" value="ECO:0007669"/>
    <property type="project" value="TreeGrafter"/>
</dbReference>
<dbReference type="PANTHER" id="PTHR14781">
    <property type="entry name" value="INTRAFLAGELLAR TRANSPORT PROTEIN 56"/>
    <property type="match status" value="1"/>
</dbReference>
<dbReference type="PANTHER" id="PTHR14781:SF0">
    <property type="entry name" value="INTRAFLAGELLAR TRANSPORT PROTEIN 56"/>
    <property type="match status" value="1"/>
</dbReference>
<sequence length="1225" mass="141517">ELLKLLMLSVLRQEKEILRTDKEKYNTHLLLTMNVSLNLKSDLNNLPTSNSINNSSSILPRLLISLKNNNFLKKENNGTSINISSFFNTKESDKVNHIDKEINFYNIWDKASLQIPLQNLNGFSLEKSYLDTGVNGVTFNNLICTECGVAKKTTEDLEIHIKTEHLNWYPFECPFCDIKRASDNQMREHLYSSHKKKSNEVKIFYNDNSEAKRVLQLMLDKSFYHFIEKNNSNSNSISLLDELKYSFNNSNKLKFQEENINNGKINNNTLSNNNIYMDNLATKINEILNSNNSKVINNYMLSKINNNNLKFNDTISQLVKNTNNNGNIPSTSLETSLPNFSNQLLLNNLFPTNFTPPSTEYLFEGKEEENTKKQKMLKKRVLGLCKRCKKPITAGSRQIHIFYHMAKEYSQYRFRCKHKGCTIAHYRKDQLESHHLKVHGEINVDMIEDRSSELQDACQELSMQLLGTCNNNPGPSAYEAQIIYDKQQEESANRIQKKRQRLMEDNSLTDMTSQKLNENFSNSLQDMLECNLCQKKILSRIKGFHVLWHLGKEKGIPRYACKLCDFKHDRAVNVHRHTWMVHEASNACEDMIVKHSDDMRAMSEACFGIVTISLNNNTTNDKSQKVIPLSNLSGEMLLEMIHQLLMNNIHYVMRKKIYLMKMMNVKKMENYVAMLLTRNKSSRLGKDSTPAHNIQENISLEEFLLKRDYYGAISMLEYQLKQDPNNINTLSWLGHCAFHAGEYKKASKIYETILKHEKAPPETEVHLGCAYFFLGMHNEAKEIAEKGEKSDLQNRLLFHVSHKLGEEKQLMFYHSKLKDTIEDQLCLASMHYLRMHYQEAIDIYKKIILSNKNFVALNIFLALCYYKLDYYDISLQVLQIYLQAHPDSVTAINLAAANKYRLHTPEAAQNEIRPILHLLNSETFFGKDLLRHNNVVFKRGQGALQVLPSLIDTIPEAKINIIIFHLKRDDISAAYEIIKNLEPQVAQEYILKAITFTLIGYENKSPEHINEAIELFTLVGESQTECDTISGRQCMASAKLLQQNFEDVLLYLNSIKSFFTEDIIFNFNYSQALIGNHDYKECEESLKYIKGELTESSTYQFCMIKCLINNGKINEADDYLRKLNKKSSYYEKILSLFGNECYKNGQFHAALPAFITLRNINGSSELTSAVRGCCIGIVKMYFEGKINKGEFLNAHEVLCNEDDVKSRHALNVIDKWAEDNNIKLF</sequence>
<dbReference type="SMART" id="SM00355">
    <property type="entry name" value="ZnF_C2H2"/>
    <property type="match status" value="4"/>
</dbReference>
<feature type="domain" description="C2H2-type" evidence="7">
    <location>
        <begin position="142"/>
        <end position="165"/>
    </location>
</feature>
<protein>
    <recommendedName>
        <fullName evidence="3">Intraflagellar transport protein 56</fullName>
    </recommendedName>
</protein>
<evidence type="ECO:0000256" key="1">
    <source>
        <dbReference type="ARBA" id="ARBA00004138"/>
    </source>
</evidence>
<comment type="subcellular location">
    <subcellularLocation>
        <location evidence="1">Cell projection</location>
        <location evidence="1">Cilium</location>
    </subcellularLocation>
</comment>
<dbReference type="SMART" id="SM00028">
    <property type="entry name" value="TPR"/>
    <property type="match status" value="4"/>
</dbReference>
<reference evidence="9" key="1">
    <citation type="submission" date="2024-02" db="UniProtKB">
        <authorList>
            <consortium name="WormBaseParasite"/>
        </authorList>
    </citation>
    <scope>IDENTIFICATION</scope>
</reference>
<dbReference type="Proteomes" id="UP000035681">
    <property type="component" value="Unplaced"/>
</dbReference>
<feature type="domain" description="C2H2-type" evidence="7">
    <location>
        <begin position="171"/>
        <end position="194"/>
    </location>
</feature>
<dbReference type="SUPFAM" id="SSF48452">
    <property type="entry name" value="TPR-like"/>
    <property type="match status" value="2"/>
</dbReference>
<dbReference type="Gene3D" id="1.25.40.10">
    <property type="entry name" value="Tetratricopeptide repeat domain"/>
    <property type="match status" value="3"/>
</dbReference>
<evidence type="ECO:0000313" key="9">
    <source>
        <dbReference type="WBParaSite" id="TCONS_00004587.p1"/>
    </source>
</evidence>
<feature type="domain" description="C2H2-type" evidence="7">
    <location>
        <begin position="559"/>
        <end position="582"/>
    </location>
</feature>
<keyword evidence="6" id="KW-0966">Cell projection</keyword>
<dbReference type="InterPro" id="IPR013087">
    <property type="entry name" value="Znf_C2H2_type"/>
</dbReference>
<dbReference type="InterPro" id="IPR030511">
    <property type="entry name" value="TTC26"/>
</dbReference>
<dbReference type="GO" id="GO:0097546">
    <property type="term" value="C:ciliary base"/>
    <property type="evidence" value="ECO:0007669"/>
    <property type="project" value="TreeGrafter"/>
</dbReference>
<keyword evidence="5" id="KW-0802">TPR repeat</keyword>
<dbReference type="GO" id="GO:0035735">
    <property type="term" value="P:intraciliary transport involved in cilium assembly"/>
    <property type="evidence" value="ECO:0007669"/>
    <property type="project" value="TreeGrafter"/>
</dbReference>
<name>A0AAF5CZV5_STRER</name>
<dbReference type="Gene3D" id="3.30.160.60">
    <property type="entry name" value="Classic Zinc Finger"/>
    <property type="match status" value="1"/>
</dbReference>
<dbReference type="GO" id="GO:0035720">
    <property type="term" value="P:intraciliary anterograde transport"/>
    <property type="evidence" value="ECO:0007669"/>
    <property type="project" value="TreeGrafter"/>
</dbReference>
<comment type="similarity">
    <text evidence="2">Belongs to the IFT56 family.</text>
</comment>
<organism evidence="8 9">
    <name type="scientific">Strongyloides stercoralis</name>
    <name type="common">Threadworm</name>
    <dbReference type="NCBI Taxonomy" id="6248"/>
    <lineage>
        <taxon>Eukaryota</taxon>
        <taxon>Metazoa</taxon>
        <taxon>Ecdysozoa</taxon>
        <taxon>Nematoda</taxon>
        <taxon>Chromadorea</taxon>
        <taxon>Rhabditida</taxon>
        <taxon>Tylenchina</taxon>
        <taxon>Panagrolaimomorpha</taxon>
        <taxon>Strongyloidoidea</taxon>
        <taxon>Strongyloididae</taxon>
        <taxon>Strongyloides</taxon>
    </lineage>
</organism>
<evidence type="ECO:0000256" key="6">
    <source>
        <dbReference type="ARBA" id="ARBA00023273"/>
    </source>
</evidence>
<dbReference type="InterPro" id="IPR019734">
    <property type="entry name" value="TPR_rpt"/>
</dbReference>